<sequence>MHRHENLNSISLGTCIISFLWDFDTEKPADYDVLKSDAVWNKVIGNRQWSQGPCGERRAICKLYPRAINNIAPYIILEGCFFLNILSNRGTIFIFVNVLMMLSLSIIIGL</sequence>
<feature type="transmembrane region" description="Helical" evidence="1">
    <location>
        <begin position="92"/>
        <end position="109"/>
    </location>
</feature>
<accession>A0ABM8VJ05</accession>
<evidence type="ECO:0000313" key="2">
    <source>
        <dbReference type="EMBL" id="CAG7644785.1"/>
    </source>
</evidence>
<protein>
    <submittedName>
        <fullName evidence="2">Uncharacterized protein</fullName>
    </submittedName>
</protein>
<keyword evidence="1" id="KW-1133">Transmembrane helix</keyword>
<keyword evidence="1" id="KW-0472">Membrane</keyword>
<name>A0ABM8VJ05_9BACL</name>
<evidence type="ECO:0000256" key="1">
    <source>
        <dbReference type="SAM" id="Phobius"/>
    </source>
</evidence>
<gene>
    <name evidence="2" type="ORF">PAECIP111802_03345</name>
</gene>
<keyword evidence="1" id="KW-0812">Transmembrane</keyword>
<keyword evidence="3" id="KW-1185">Reference proteome</keyword>
<evidence type="ECO:0000313" key="3">
    <source>
        <dbReference type="Proteomes" id="UP000730618"/>
    </source>
</evidence>
<comment type="caution">
    <text evidence="2">The sequence shown here is derived from an EMBL/GenBank/DDBJ whole genome shotgun (WGS) entry which is preliminary data.</text>
</comment>
<organism evidence="2 3">
    <name type="scientific">Paenibacillus allorhizosphaerae</name>
    <dbReference type="NCBI Taxonomy" id="2849866"/>
    <lineage>
        <taxon>Bacteria</taxon>
        <taxon>Bacillati</taxon>
        <taxon>Bacillota</taxon>
        <taxon>Bacilli</taxon>
        <taxon>Bacillales</taxon>
        <taxon>Paenibacillaceae</taxon>
        <taxon>Paenibacillus</taxon>
    </lineage>
</organism>
<feature type="transmembrane region" description="Helical" evidence="1">
    <location>
        <begin position="67"/>
        <end position="86"/>
    </location>
</feature>
<dbReference type="EMBL" id="CAJVCE010000009">
    <property type="protein sequence ID" value="CAG7644785.1"/>
    <property type="molecule type" value="Genomic_DNA"/>
</dbReference>
<reference evidence="2 3" key="1">
    <citation type="submission" date="2021-06" db="EMBL/GenBank/DDBJ databases">
        <authorList>
            <person name="Criscuolo A."/>
        </authorList>
    </citation>
    <scope>NUCLEOTIDE SEQUENCE [LARGE SCALE GENOMIC DNA]</scope>
    <source>
        <strain evidence="3">CIP 111802</strain>
    </source>
</reference>
<dbReference type="Proteomes" id="UP000730618">
    <property type="component" value="Unassembled WGS sequence"/>
</dbReference>
<proteinExistence type="predicted"/>